<accession>A0A2G9I149</accession>
<comment type="caution">
    <text evidence="1">The sequence shown here is derived from an EMBL/GenBank/DDBJ whole genome shotgun (WGS) entry which is preliminary data.</text>
</comment>
<dbReference type="Proteomes" id="UP000231279">
    <property type="component" value="Unassembled WGS sequence"/>
</dbReference>
<keyword evidence="2" id="KW-1185">Reference proteome</keyword>
<protein>
    <submittedName>
        <fullName evidence="1">Uncharacterized protein</fullName>
    </submittedName>
</protein>
<reference evidence="2" key="1">
    <citation type="journal article" date="2018" name="Gigascience">
        <title>Genome assembly of the Pink Ipe (Handroanthus impetiginosus, Bignoniaceae), a highly valued, ecologically keystone Neotropical timber forest tree.</title>
        <authorList>
            <person name="Silva-Junior O.B."/>
            <person name="Grattapaglia D."/>
            <person name="Novaes E."/>
            <person name="Collevatti R.G."/>
        </authorList>
    </citation>
    <scope>NUCLEOTIDE SEQUENCE [LARGE SCALE GENOMIC DNA]</scope>
    <source>
        <strain evidence="2">cv. UFG-1</strain>
    </source>
</reference>
<evidence type="ECO:0000313" key="2">
    <source>
        <dbReference type="Proteomes" id="UP000231279"/>
    </source>
</evidence>
<evidence type="ECO:0000313" key="1">
    <source>
        <dbReference type="EMBL" id="PIN23491.1"/>
    </source>
</evidence>
<dbReference type="EMBL" id="NKXS01000561">
    <property type="protein sequence ID" value="PIN23491.1"/>
    <property type="molecule type" value="Genomic_DNA"/>
</dbReference>
<sequence>MIREAKSTFAALDRLLFYHQDFKKCVEEFIHRVRSLAEIEQSMPANDSYQQLVDDYSSERTRLDKFNRFHAESVDDVRNNKKHLKDLQE</sequence>
<proteinExistence type="predicted"/>
<organism evidence="1 2">
    <name type="scientific">Handroanthus impetiginosus</name>
    <dbReference type="NCBI Taxonomy" id="429701"/>
    <lineage>
        <taxon>Eukaryota</taxon>
        <taxon>Viridiplantae</taxon>
        <taxon>Streptophyta</taxon>
        <taxon>Embryophyta</taxon>
        <taxon>Tracheophyta</taxon>
        <taxon>Spermatophyta</taxon>
        <taxon>Magnoliopsida</taxon>
        <taxon>eudicotyledons</taxon>
        <taxon>Gunneridae</taxon>
        <taxon>Pentapetalae</taxon>
        <taxon>asterids</taxon>
        <taxon>lamiids</taxon>
        <taxon>Lamiales</taxon>
        <taxon>Bignoniaceae</taxon>
        <taxon>Crescentiina</taxon>
        <taxon>Tabebuia alliance</taxon>
        <taxon>Handroanthus</taxon>
    </lineage>
</organism>
<dbReference type="OrthoDB" id="2425403at2759"/>
<dbReference type="STRING" id="429701.A0A2G9I149"/>
<name>A0A2G9I149_9LAMI</name>
<dbReference type="AlphaFoldDB" id="A0A2G9I149"/>
<gene>
    <name evidence="1" type="ORF">CDL12_03783</name>
</gene>